<evidence type="ECO:0000256" key="1">
    <source>
        <dbReference type="SAM" id="MobiDB-lite"/>
    </source>
</evidence>
<gene>
    <name evidence="2" type="ORF">UFOVP1361_24</name>
</gene>
<name>A0A6J5S4P7_9CAUD</name>
<organism evidence="2">
    <name type="scientific">uncultured Caudovirales phage</name>
    <dbReference type="NCBI Taxonomy" id="2100421"/>
    <lineage>
        <taxon>Viruses</taxon>
        <taxon>Duplodnaviria</taxon>
        <taxon>Heunggongvirae</taxon>
        <taxon>Uroviricota</taxon>
        <taxon>Caudoviricetes</taxon>
        <taxon>Peduoviridae</taxon>
        <taxon>Maltschvirus</taxon>
        <taxon>Maltschvirus maltsch</taxon>
    </lineage>
</organism>
<feature type="region of interest" description="Disordered" evidence="1">
    <location>
        <begin position="1"/>
        <end position="22"/>
    </location>
</feature>
<accession>A0A6J5S4P7</accession>
<reference evidence="2" key="1">
    <citation type="submission" date="2020-05" db="EMBL/GenBank/DDBJ databases">
        <authorList>
            <person name="Chiriac C."/>
            <person name="Salcher M."/>
            <person name="Ghai R."/>
            <person name="Kavagutti S V."/>
        </authorList>
    </citation>
    <scope>NUCLEOTIDE SEQUENCE</scope>
</reference>
<sequence>MKKDKKYDLNPNTEFDPEQENHTVMKEEEFLIRSCWVDEDTEMKDGFKNCS</sequence>
<protein>
    <submittedName>
        <fullName evidence="2">Uncharacterized protein</fullName>
    </submittedName>
</protein>
<evidence type="ECO:0000313" key="2">
    <source>
        <dbReference type="EMBL" id="CAB4202012.1"/>
    </source>
</evidence>
<proteinExistence type="predicted"/>
<dbReference type="EMBL" id="LR797308">
    <property type="protein sequence ID" value="CAB4202012.1"/>
    <property type="molecule type" value="Genomic_DNA"/>
</dbReference>